<keyword evidence="8" id="KW-1185">Reference proteome</keyword>
<evidence type="ECO:0000256" key="3">
    <source>
        <dbReference type="ARBA" id="ARBA00022722"/>
    </source>
</evidence>
<evidence type="ECO:0000313" key="8">
    <source>
        <dbReference type="Proteomes" id="UP000199208"/>
    </source>
</evidence>
<dbReference type="InterPro" id="IPR012337">
    <property type="entry name" value="RNaseH-like_sf"/>
</dbReference>
<reference evidence="7 8" key="1">
    <citation type="submission" date="2016-10" db="EMBL/GenBank/DDBJ databases">
        <authorList>
            <person name="de Groot N.N."/>
        </authorList>
    </citation>
    <scope>NUCLEOTIDE SEQUENCE [LARGE SCALE GENOMIC DNA]</scope>
    <source>
        <strain evidence="7 8">DSM 2784</strain>
    </source>
</reference>
<dbReference type="HAMAP" id="MF_00651">
    <property type="entry name" value="Nuclease_YqgF"/>
    <property type="match status" value="1"/>
</dbReference>
<sequence>MGLDVGDRTIGVAVSDGLGLTAQPRETIRRVSIKEDIDRLVDLILENNIIKVVIGLPLNMNGTLGPQGEKTKAFAQKLEKKLKYSDRIEGKQVEIVFWDERLTTSAAQRALIEVDMRREDRRQVVDTVAAVFILQNFMDRQKNMR</sequence>
<dbReference type="PANTHER" id="PTHR33317">
    <property type="entry name" value="POLYNUCLEOTIDYL TRANSFERASE, RIBONUCLEASE H-LIKE SUPERFAMILY PROTEIN"/>
    <property type="match status" value="1"/>
</dbReference>
<comment type="similarity">
    <text evidence="5">Belongs to the YqgF HJR family.</text>
</comment>
<comment type="subcellular location">
    <subcellularLocation>
        <location evidence="5">Cytoplasm</location>
    </subcellularLocation>
</comment>
<gene>
    <name evidence="7" type="ORF">SAMN03080599_02990</name>
</gene>
<protein>
    <recommendedName>
        <fullName evidence="5">Putative pre-16S rRNA nuclease</fullName>
        <ecNumber evidence="5">3.1.-.-</ecNumber>
    </recommendedName>
</protein>
<accession>A0A1G5S780</accession>
<proteinExistence type="inferred from homology"/>
<dbReference type="SUPFAM" id="SSF53098">
    <property type="entry name" value="Ribonuclease H-like"/>
    <property type="match status" value="1"/>
</dbReference>
<dbReference type="Proteomes" id="UP000199208">
    <property type="component" value="Unassembled WGS sequence"/>
</dbReference>
<evidence type="ECO:0000259" key="6">
    <source>
        <dbReference type="SMART" id="SM00732"/>
    </source>
</evidence>
<dbReference type="SMART" id="SM00732">
    <property type="entry name" value="YqgFc"/>
    <property type="match status" value="1"/>
</dbReference>
<dbReference type="GO" id="GO:0016788">
    <property type="term" value="F:hydrolase activity, acting on ester bonds"/>
    <property type="evidence" value="ECO:0007669"/>
    <property type="project" value="UniProtKB-UniRule"/>
</dbReference>
<dbReference type="RefSeq" id="WP_092592925.1">
    <property type="nucleotide sequence ID" value="NZ_FMWL01000022.1"/>
</dbReference>
<dbReference type="GO" id="GO:0005829">
    <property type="term" value="C:cytosol"/>
    <property type="evidence" value="ECO:0007669"/>
    <property type="project" value="TreeGrafter"/>
</dbReference>
<keyword evidence="4 5" id="KW-0378">Hydrolase</keyword>
<dbReference type="EC" id="3.1.-.-" evidence="5"/>
<dbReference type="EMBL" id="FMWL01000022">
    <property type="protein sequence ID" value="SCZ81750.1"/>
    <property type="molecule type" value="Genomic_DNA"/>
</dbReference>
<dbReference type="InterPro" id="IPR006641">
    <property type="entry name" value="YqgF/RNaseH-like_dom"/>
</dbReference>
<dbReference type="GO" id="GO:0000967">
    <property type="term" value="P:rRNA 5'-end processing"/>
    <property type="evidence" value="ECO:0007669"/>
    <property type="project" value="UniProtKB-UniRule"/>
</dbReference>
<organism evidence="7 8">
    <name type="scientific">Acidaminobacter hydrogenoformans DSM 2784</name>
    <dbReference type="NCBI Taxonomy" id="1120920"/>
    <lineage>
        <taxon>Bacteria</taxon>
        <taxon>Bacillati</taxon>
        <taxon>Bacillota</taxon>
        <taxon>Clostridia</taxon>
        <taxon>Peptostreptococcales</taxon>
        <taxon>Acidaminobacteraceae</taxon>
        <taxon>Acidaminobacter</taxon>
    </lineage>
</organism>
<dbReference type="OrthoDB" id="9796140at2"/>
<dbReference type="PANTHER" id="PTHR33317:SF4">
    <property type="entry name" value="POLYNUCLEOTIDYL TRANSFERASE, RIBONUCLEASE H-LIKE SUPERFAMILY PROTEIN"/>
    <property type="match status" value="1"/>
</dbReference>
<dbReference type="AlphaFoldDB" id="A0A1G5S780"/>
<dbReference type="STRING" id="1120920.SAMN03080599_02990"/>
<dbReference type="InterPro" id="IPR037027">
    <property type="entry name" value="YqgF/RNaseH-like_dom_sf"/>
</dbReference>
<name>A0A1G5S780_9FIRM</name>
<evidence type="ECO:0000313" key="7">
    <source>
        <dbReference type="EMBL" id="SCZ81750.1"/>
    </source>
</evidence>
<keyword evidence="3 5" id="KW-0540">Nuclease</keyword>
<evidence type="ECO:0000256" key="2">
    <source>
        <dbReference type="ARBA" id="ARBA00022517"/>
    </source>
</evidence>
<dbReference type="InterPro" id="IPR005227">
    <property type="entry name" value="YqgF"/>
</dbReference>
<dbReference type="GO" id="GO:0004518">
    <property type="term" value="F:nuclease activity"/>
    <property type="evidence" value="ECO:0007669"/>
    <property type="project" value="UniProtKB-KW"/>
</dbReference>
<keyword evidence="2 5" id="KW-0690">Ribosome biogenesis</keyword>
<dbReference type="CDD" id="cd16964">
    <property type="entry name" value="YqgF"/>
    <property type="match status" value="1"/>
</dbReference>
<evidence type="ECO:0000256" key="5">
    <source>
        <dbReference type="HAMAP-Rule" id="MF_00651"/>
    </source>
</evidence>
<comment type="function">
    <text evidence="5">Could be a nuclease involved in processing of the 5'-end of pre-16S rRNA.</text>
</comment>
<dbReference type="NCBIfam" id="TIGR00250">
    <property type="entry name" value="RNAse_H_YqgF"/>
    <property type="match status" value="1"/>
</dbReference>
<feature type="domain" description="YqgF/RNase H-like" evidence="6">
    <location>
        <begin position="1"/>
        <end position="107"/>
    </location>
</feature>
<evidence type="ECO:0000256" key="4">
    <source>
        <dbReference type="ARBA" id="ARBA00022801"/>
    </source>
</evidence>
<dbReference type="Pfam" id="PF03652">
    <property type="entry name" value="RuvX"/>
    <property type="match status" value="1"/>
</dbReference>
<dbReference type="Gene3D" id="3.30.420.140">
    <property type="entry name" value="YqgF/RNase H-like domain"/>
    <property type="match status" value="1"/>
</dbReference>
<keyword evidence="1 5" id="KW-0963">Cytoplasm</keyword>
<evidence type="ECO:0000256" key="1">
    <source>
        <dbReference type="ARBA" id="ARBA00022490"/>
    </source>
</evidence>